<protein>
    <submittedName>
        <fullName evidence="1">Uncharacterized protein</fullName>
    </submittedName>
</protein>
<keyword evidence="2" id="KW-1185">Reference proteome</keyword>
<dbReference type="EMBL" id="FXTN01000021">
    <property type="protein sequence ID" value="SMO99275.1"/>
    <property type="molecule type" value="Genomic_DNA"/>
</dbReference>
<sequence length="261" mass="29186">MAKLIGNLLSGSLGPYVFRIVNGKQIVSRKEAPGTRKQTLATKAASRLFGDAANLGTQVRKTLAAQYPDLFDRIASNKISGHLFKALSTCKYPQTGHFEFGEDSFALMERLEFNPGSPVSSMMAKIPHVGLMKNYLVVFLSELVIPREFKFPKKSIRCEIVVAVSLFRLREGLMVELAEHQSIVIEKDQVIVKPYEFKFEVPAGCLCLVTVFLNYSTVNKNGWLLIKDNDFSPGCICGAIVTPGKYQGNDQRIWKKMIKFI</sequence>
<dbReference type="OrthoDB" id="680708at2"/>
<accession>A0A521FSR8</accession>
<proteinExistence type="predicted"/>
<evidence type="ECO:0000313" key="2">
    <source>
        <dbReference type="Proteomes" id="UP000320300"/>
    </source>
</evidence>
<reference evidence="1 2" key="1">
    <citation type="submission" date="2017-05" db="EMBL/GenBank/DDBJ databases">
        <authorList>
            <person name="Varghese N."/>
            <person name="Submissions S."/>
        </authorList>
    </citation>
    <scope>NUCLEOTIDE SEQUENCE [LARGE SCALE GENOMIC DNA]</scope>
    <source>
        <strain evidence="1 2">DSM 19036</strain>
    </source>
</reference>
<dbReference type="Proteomes" id="UP000320300">
    <property type="component" value="Unassembled WGS sequence"/>
</dbReference>
<gene>
    <name evidence="1" type="ORF">SAMN06265348_12143</name>
</gene>
<dbReference type="RefSeq" id="WP_142531274.1">
    <property type="nucleotide sequence ID" value="NZ_CBCSJO010000020.1"/>
</dbReference>
<name>A0A521FSR8_9SPHI</name>
<organism evidence="1 2">
    <name type="scientific">Pedobacter westerhofensis</name>
    <dbReference type="NCBI Taxonomy" id="425512"/>
    <lineage>
        <taxon>Bacteria</taxon>
        <taxon>Pseudomonadati</taxon>
        <taxon>Bacteroidota</taxon>
        <taxon>Sphingobacteriia</taxon>
        <taxon>Sphingobacteriales</taxon>
        <taxon>Sphingobacteriaceae</taxon>
        <taxon>Pedobacter</taxon>
    </lineage>
</organism>
<dbReference type="AlphaFoldDB" id="A0A521FSR8"/>
<evidence type="ECO:0000313" key="1">
    <source>
        <dbReference type="EMBL" id="SMO99275.1"/>
    </source>
</evidence>